<proteinExistence type="predicted"/>
<organism evidence="1">
    <name type="scientific">marine sediment metagenome</name>
    <dbReference type="NCBI Taxonomy" id="412755"/>
    <lineage>
        <taxon>unclassified sequences</taxon>
        <taxon>metagenomes</taxon>
        <taxon>ecological metagenomes</taxon>
    </lineage>
</organism>
<evidence type="ECO:0000313" key="1">
    <source>
        <dbReference type="EMBL" id="GAG14199.1"/>
    </source>
</evidence>
<dbReference type="AlphaFoldDB" id="X0V7Q0"/>
<reference evidence="1" key="1">
    <citation type="journal article" date="2014" name="Front. Microbiol.">
        <title>High frequency of phylogenetically diverse reductive dehalogenase-homologous genes in deep subseafloor sedimentary metagenomes.</title>
        <authorList>
            <person name="Kawai M."/>
            <person name="Futagami T."/>
            <person name="Toyoda A."/>
            <person name="Takaki Y."/>
            <person name="Nishi S."/>
            <person name="Hori S."/>
            <person name="Arai W."/>
            <person name="Tsubouchi T."/>
            <person name="Morono Y."/>
            <person name="Uchiyama I."/>
            <person name="Ito T."/>
            <person name="Fujiyama A."/>
            <person name="Inagaki F."/>
            <person name="Takami H."/>
        </authorList>
    </citation>
    <scope>NUCLEOTIDE SEQUENCE</scope>
    <source>
        <strain evidence="1">Expedition CK06-06</strain>
    </source>
</reference>
<name>X0V7Q0_9ZZZZ</name>
<comment type="caution">
    <text evidence="1">The sequence shown here is derived from an EMBL/GenBank/DDBJ whole genome shotgun (WGS) entry which is preliminary data.</text>
</comment>
<sequence length="62" mass="7094">MNKYKVTIINYFDDHSTATIKAKDAYSAVSQFAGGIQCYKKPDTPKEIYTNGIYDYECIEID</sequence>
<dbReference type="EMBL" id="BARS01038848">
    <property type="protein sequence ID" value="GAG14199.1"/>
    <property type="molecule type" value="Genomic_DNA"/>
</dbReference>
<gene>
    <name evidence="1" type="ORF">S01H1_59400</name>
</gene>
<accession>X0V7Q0</accession>
<protein>
    <submittedName>
        <fullName evidence="1">Uncharacterized protein</fullName>
    </submittedName>
</protein>